<reference evidence="2" key="1">
    <citation type="submission" date="2020-10" db="EMBL/GenBank/DDBJ databases">
        <authorList>
            <person name="Sedaghatjoo S."/>
        </authorList>
    </citation>
    <scope>NUCLEOTIDE SEQUENCE</scope>
    <source>
        <strain evidence="2">AZH3</strain>
    </source>
</reference>
<sequence>KQLNECQQTVPWPSQRHLRAQRALLDHRQLAGARKYTKTIGADDASKKAQPGKKMAAKSTQAENVVSVTKADVKKEPPDQHHDHDPPPIITERIFGAFSCSFILPKAGGRTKFKVSRIGDWPTGDDVDVEGF</sequence>
<proteinExistence type="predicted"/>
<feature type="compositionally biased region" description="Polar residues" evidence="1">
    <location>
        <begin position="58"/>
        <end position="67"/>
    </location>
</feature>
<organism evidence="2 3">
    <name type="scientific">Tilletia caries</name>
    <name type="common">wheat bunt fungus</name>
    <dbReference type="NCBI Taxonomy" id="13290"/>
    <lineage>
        <taxon>Eukaryota</taxon>
        <taxon>Fungi</taxon>
        <taxon>Dikarya</taxon>
        <taxon>Basidiomycota</taxon>
        <taxon>Ustilaginomycotina</taxon>
        <taxon>Exobasidiomycetes</taxon>
        <taxon>Tilletiales</taxon>
        <taxon>Tilletiaceae</taxon>
        <taxon>Tilletia</taxon>
    </lineage>
</organism>
<evidence type="ECO:0000313" key="2">
    <source>
        <dbReference type="EMBL" id="CAD6933808.1"/>
    </source>
</evidence>
<protein>
    <submittedName>
        <fullName evidence="2">Uncharacterized protein</fullName>
    </submittedName>
</protein>
<gene>
    <name evidence="2" type="ORF">JKIAZH3_G1088</name>
</gene>
<accession>A0ABN7IZE2</accession>
<dbReference type="EMBL" id="CAJHJG010003639">
    <property type="protein sequence ID" value="CAD6933808.1"/>
    <property type="molecule type" value="Genomic_DNA"/>
</dbReference>
<feature type="compositionally biased region" description="Basic and acidic residues" evidence="1">
    <location>
        <begin position="71"/>
        <end position="86"/>
    </location>
</feature>
<evidence type="ECO:0000256" key="1">
    <source>
        <dbReference type="SAM" id="MobiDB-lite"/>
    </source>
</evidence>
<evidence type="ECO:0000313" key="3">
    <source>
        <dbReference type="Proteomes" id="UP000836402"/>
    </source>
</evidence>
<dbReference type="Proteomes" id="UP000836402">
    <property type="component" value="Unassembled WGS sequence"/>
</dbReference>
<comment type="caution">
    <text evidence="2">The sequence shown here is derived from an EMBL/GenBank/DDBJ whole genome shotgun (WGS) entry which is preliminary data.</text>
</comment>
<feature type="region of interest" description="Disordered" evidence="1">
    <location>
        <begin position="41"/>
        <end position="89"/>
    </location>
</feature>
<keyword evidence="3" id="KW-1185">Reference proteome</keyword>
<feature type="non-terminal residue" evidence="2">
    <location>
        <position position="1"/>
    </location>
</feature>
<name>A0ABN7IZE2_9BASI</name>